<dbReference type="PANTHER" id="PTHR42686">
    <property type="entry name" value="GH17980P-RELATED"/>
    <property type="match status" value="1"/>
</dbReference>
<dbReference type="EMBL" id="BTGD01000018">
    <property type="protein sequence ID" value="GMM58058.1"/>
    <property type="molecule type" value="Genomic_DNA"/>
</dbReference>
<dbReference type="SUPFAM" id="SSF51430">
    <property type="entry name" value="NAD(P)-linked oxidoreductase"/>
    <property type="match status" value="1"/>
</dbReference>
<dbReference type="GO" id="GO:0005829">
    <property type="term" value="C:cytosol"/>
    <property type="evidence" value="ECO:0007669"/>
    <property type="project" value="TreeGrafter"/>
</dbReference>
<evidence type="ECO:0000313" key="4">
    <source>
        <dbReference type="Proteomes" id="UP001377567"/>
    </source>
</evidence>
<dbReference type="GO" id="GO:0070485">
    <property type="term" value="P:dehydro-D-arabinono-1,4-lactone biosynthetic process"/>
    <property type="evidence" value="ECO:0007669"/>
    <property type="project" value="TreeGrafter"/>
</dbReference>
<evidence type="ECO:0000256" key="1">
    <source>
        <dbReference type="ARBA" id="ARBA00023002"/>
    </source>
</evidence>
<dbReference type="Pfam" id="PF00248">
    <property type="entry name" value="Aldo_ket_red"/>
    <property type="match status" value="1"/>
</dbReference>
<comment type="caution">
    <text evidence="3">The sequence shown here is derived from an EMBL/GenBank/DDBJ whole genome shotgun (WGS) entry which is preliminary data.</text>
</comment>
<keyword evidence="1" id="KW-0560">Oxidoreductase</keyword>
<dbReference type="InterPro" id="IPR036812">
    <property type="entry name" value="NAD(P)_OxRdtase_dom_sf"/>
</dbReference>
<dbReference type="InterPro" id="IPR020471">
    <property type="entry name" value="AKR"/>
</dbReference>
<protein>
    <submittedName>
        <fullName evidence="3">D-arabinose 1-dehydrogenase (NAD(P)(+))</fullName>
    </submittedName>
</protein>
<feature type="domain" description="NADP-dependent oxidoreductase" evidence="2">
    <location>
        <begin position="16"/>
        <end position="301"/>
    </location>
</feature>
<evidence type="ECO:0000313" key="3">
    <source>
        <dbReference type="EMBL" id="GMM58058.1"/>
    </source>
</evidence>
<sequence length="344" mass="37965">MNIKTATNDCNGLGDLMLGCGTFAQQYNSDPDSLPIADILRECQANGVHALDTSPYYGLSEVLVGRALSETAWSDRSKWTLCTKVGRIAPDKFDYSPEWVRQSVMRSLERLISPSFPGAKPGDAQYFLDVVYVHDVEFQTLEQALGALRELRKLQREGLVRRVGISGYPLAYLHEVALAAANSADIGPLDCILSYCNLNLQNTRLLGWEERFRGECGIPIVSNASVLSMSLLRAQETVSWHPASAALKKCARDAAEYCASKHMDLAGLAVKYAMTQWLDHGVTVVGVSSVWELREALDAWREVRDRGRLSQEEAEVAGHVREAVFASRLDQTWASGNIPGSEQL</sequence>
<dbReference type="GO" id="GO:0045290">
    <property type="term" value="F:D-arabinose 1-dehydrogenase [NAD(P)+] activity"/>
    <property type="evidence" value="ECO:0007669"/>
    <property type="project" value="TreeGrafter"/>
</dbReference>
<keyword evidence="4" id="KW-1185">Reference proteome</keyword>
<proteinExistence type="predicted"/>
<dbReference type="AlphaFoldDB" id="A0AAV5S3E6"/>
<dbReference type="PANTHER" id="PTHR42686:SF1">
    <property type="entry name" value="GH17980P-RELATED"/>
    <property type="match status" value="1"/>
</dbReference>
<evidence type="ECO:0000259" key="2">
    <source>
        <dbReference type="Pfam" id="PF00248"/>
    </source>
</evidence>
<dbReference type="InterPro" id="IPR023210">
    <property type="entry name" value="NADP_OxRdtase_dom"/>
</dbReference>
<accession>A0AAV5S3E6</accession>
<dbReference type="Gene3D" id="3.20.20.100">
    <property type="entry name" value="NADP-dependent oxidoreductase domain"/>
    <property type="match status" value="1"/>
</dbReference>
<gene>
    <name evidence="3" type="ORF">DAKH74_046740</name>
</gene>
<organism evidence="3 4">
    <name type="scientific">Maudiozyma humilis</name>
    <name type="common">Sour dough yeast</name>
    <name type="synonym">Kazachstania humilis</name>
    <dbReference type="NCBI Taxonomy" id="51915"/>
    <lineage>
        <taxon>Eukaryota</taxon>
        <taxon>Fungi</taxon>
        <taxon>Dikarya</taxon>
        <taxon>Ascomycota</taxon>
        <taxon>Saccharomycotina</taxon>
        <taxon>Saccharomycetes</taxon>
        <taxon>Saccharomycetales</taxon>
        <taxon>Saccharomycetaceae</taxon>
        <taxon>Maudiozyma</taxon>
    </lineage>
</organism>
<reference evidence="3 4" key="1">
    <citation type="journal article" date="2023" name="Elife">
        <title>Identification of key yeast species and microbe-microbe interactions impacting larval growth of Drosophila in the wild.</title>
        <authorList>
            <person name="Mure A."/>
            <person name="Sugiura Y."/>
            <person name="Maeda R."/>
            <person name="Honda K."/>
            <person name="Sakurai N."/>
            <person name="Takahashi Y."/>
            <person name="Watada M."/>
            <person name="Katoh T."/>
            <person name="Gotoh A."/>
            <person name="Gotoh Y."/>
            <person name="Taniguchi I."/>
            <person name="Nakamura K."/>
            <person name="Hayashi T."/>
            <person name="Katayama T."/>
            <person name="Uemura T."/>
            <person name="Hattori Y."/>
        </authorList>
    </citation>
    <scope>NUCLEOTIDE SEQUENCE [LARGE SCALE GENOMIC DNA]</scope>
    <source>
        <strain evidence="3 4">KH-74</strain>
    </source>
</reference>
<name>A0AAV5S3E6_MAUHU</name>
<dbReference type="Proteomes" id="UP001377567">
    <property type="component" value="Unassembled WGS sequence"/>
</dbReference>